<evidence type="ECO:0000256" key="16">
    <source>
        <dbReference type="SAM" id="Phobius"/>
    </source>
</evidence>
<gene>
    <name evidence="17" type="ORF">A2008_11515</name>
</gene>
<dbReference type="Pfam" id="PF01066">
    <property type="entry name" value="CDP-OH_P_transf"/>
    <property type="match status" value="1"/>
</dbReference>
<dbReference type="PANTHER" id="PTHR14269:SF61">
    <property type="entry name" value="CDP-DIACYLGLYCEROL--SERINE O-PHOSPHATIDYLTRANSFERASE"/>
    <property type="match status" value="1"/>
</dbReference>
<name>A0A1F7WM13_9BACT</name>
<evidence type="ECO:0000256" key="12">
    <source>
        <dbReference type="ARBA" id="ARBA00023209"/>
    </source>
</evidence>
<evidence type="ECO:0000256" key="1">
    <source>
        <dbReference type="ARBA" id="ARBA00000287"/>
    </source>
</evidence>
<comment type="catalytic activity">
    <reaction evidence="1">
        <text>a CDP-1,2-diacyl-sn-glycerol + L-serine = a 1,2-diacyl-sn-glycero-3-phospho-L-serine + CMP + H(+)</text>
        <dbReference type="Rhea" id="RHEA:16913"/>
        <dbReference type="ChEBI" id="CHEBI:15378"/>
        <dbReference type="ChEBI" id="CHEBI:33384"/>
        <dbReference type="ChEBI" id="CHEBI:57262"/>
        <dbReference type="ChEBI" id="CHEBI:58332"/>
        <dbReference type="ChEBI" id="CHEBI:60377"/>
        <dbReference type="EC" id="2.7.8.8"/>
    </reaction>
</comment>
<keyword evidence="12" id="KW-0594">Phospholipid biosynthesis</keyword>
<dbReference type="GO" id="GO:0016020">
    <property type="term" value="C:membrane"/>
    <property type="evidence" value="ECO:0007669"/>
    <property type="project" value="InterPro"/>
</dbReference>
<keyword evidence="8 16" id="KW-0812">Transmembrane</keyword>
<dbReference type="InterPro" id="IPR000462">
    <property type="entry name" value="CDP-OH_P_trans"/>
</dbReference>
<dbReference type="Proteomes" id="UP000178735">
    <property type="component" value="Unassembled WGS sequence"/>
</dbReference>
<comment type="subcellular location">
    <subcellularLocation>
        <location evidence="2">Endomembrane system</location>
        <topology evidence="2">Multi-pass membrane protein</topology>
    </subcellularLocation>
</comment>
<evidence type="ECO:0000256" key="9">
    <source>
        <dbReference type="ARBA" id="ARBA00022989"/>
    </source>
</evidence>
<dbReference type="GO" id="GO:0012505">
    <property type="term" value="C:endomembrane system"/>
    <property type="evidence" value="ECO:0007669"/>
    <property type="project" value="UniProtKB-SubCell"/>
</dbReference>
<evidence type="ECO:0000256" key="5">
    <source>
        <dbReference type="ARBA" id="ARBA00017171"/>
    </source>
</evidence>
<evidence type="ECO:0000256" key="14">
    <source>
        <dbReference type="ARBA" id="ARBA00032361"/>
    </source>
</evidence>
<evidence type="ECO:0000256" key="3">
    <source>
        <dbReference type="ARBA" id="ARBA00010441"/>
    </source>
</evidence>
<evidence type="ECO:0000313" key="17">
    <source>
        <dbReference type="EMBL" id="OGM03045.1"/>
    </source>
</evidence>
<sequence length="246" mass="27197">MKKIYACAIPCLFTAANLFCGFAAIQFIISKDYVWAAWYIFFSMIFDIMDGRIARMTAGTSTFGAEFDSLADLVSFGVAPALLVYYRYMDSAGVVGIAVAFAFVLCGALRLARFNIMPHTPYFQGLPIPGAAAFAASLVLFGTIYNIEHHTNAITASMFLVAALMVSTIPYPALKKASKNKPKLFRRVLTQIGFWLIILAAYIITIEKAIFFAVISYLISGLFYAAFKTLENKGYIELVLAKIRKK</sequence>
<evidence type="ECO:0000256" key="15">
    <source>
        <dbReference type="RuleBase" id="RU003750"/>
    </source>
</evidence>
<dbReference type="EC" id="2.7.8.8" evidence="4"/>
<keyword evidence="10" id="KW-0443">Lipid metabolism</keyword>
<dbReference type="NCBIfam" id="TIGR00473">
    <property type="entry name" value="pssA"/>
    <property type="match status" value="1"/>
</dbReference>
<keyword evidence="11 16" id="KW-0472">Membrane</keyword>
<evidence type="ECO:0000256" key="10">
    <source>
        <dbReference type="ARBA" id="ARBA00023098"/>
    </source>
</evidence>
<evidence type="ECO:0000256" key="11">
    <source>
        <dbReference type="ARBA" id="ARBA00023136"/>
    </source>
</evidence>
<comment type="caution">
    <text evidence="17">The sequence shown here is derived from an EMBL/GenBank/DDBJ whole genome shotgun (WGS) entry which is preliminary data.</text>
</comment>
<dbReference type="InterPro" id="IPR043130">
    <property type="entry name" value="CDP-OH_PTrfase_TM_dom"/>
</dbReference>
<dbReference type="STRING" id="1817813.A2008_11515"/>
<evidence type="ECO:0000256" key="13">
    <source>
        <dbReference type="ARBA" id="ARBA00023264"/>
    </source>
</evidence>
<feature type="transmembrane region" description="Helical" evidence="16">
    <location>
        <begin position="184"/>
        <end position="204"/>
    </location>
</feature>
<dbReference type="AlphaFoldDB" id="A0A1F7WM13"/>
<dbReference type="PANTHER" id="PTHR14269">
    <property type="entry name" value="CDP-DIACYLGLYCEROL--GLYCEROL-3-PHOSPHATE 3-PHOSPHATIDYLTRANSFERASE-RELATED"/>
    <property type="match status" value="1"/>
</dbReference>
<dbReference type="EMBL" id="MGFH01000189">
    <property type="protein sequence ID" value="OGM03045.1"/>
    <property type="molecule type" value="Genomic_DNA"/>
</dbReference>
<keyword evidence="13" id="KW-1208">Phospholipid metabolism</keyword>
<accession>A0A1F7WM13</accession>
<evidence type="ECO:0000313" key="18">
    <source>
        <dbReference type="Proteomes" id="UP000178735"/>
    </source>
</evidence>
<dbReference type="PROSITE" id="PS00379">
    <property type="entry name" value="CDP_ALCOHOL_P_TRANSF"/>
    <property type="match status" value="1"/>
</dbReference>
<dbReference type="Gene3D" id="1.20.120.1760">
    <property type="match status" value="1"/>
</dbReference>
<dbReference type="GO" id="GO:0003882">
    <property type="term" value="F:CDP-diacylglycerol-serine O-phosphatidyltransferase activity"/>
    <property type="evidence" value="ECO:0007669"/>
    <property type="project" value="UniProtKB-EC"/>
</dbReference>
<organism evidence="17 18">
    <name type="scientific">Candidatus Wallbacteria bacterium GWC2_49_35</name>
    <dbReference type="NCBI Taxonomy" id="1817813"/>
    <lineage>
        <taxon>Bacteria</taxon>
        <taxon>Candidatus Walliibacteriota</taxon>
    </lineage>
</organism>
<dbReference type="InterPro" id="IPR004533">
    <property type="entry name" value="CDP-diaglyc--ser_O-PTrfase"/>
</dbReference>
<dbReference type="InterPro" id="IPR048254">
    <property type="entry name" value="CDP_ALCOHOL_P_TRANSF_CS"/>
</dbReference>
<feature type="transmembrane region" description="Helical" evidence="16">
    <location>
        <begin position="210"/>
        <end position="227"/>
    </location>
</feature>
<keyword evidence="6" id="KW-0444">Lipid biosynthesis</keyword>
<feature type="transmembrane region" description="Helical" evidence="16">
    <location>
        <begin position="94"/>
        <end position="114"/>
    </location>
</feature>
<evidence type="ECO:0000256" key="4">
    <source>
        <dbReference type="ARBA" id="ARBA00013174"/>
    </source>
</evidence>
<dbReference type="GO" id="GO:0008654">
    <property type="term" value="P:phospholipid biosynthetic process"/>
    <property type="evidence" value="ECO:0007669"/>
    <property type="project" value="UniProtKB-KW"/>
</dbReference>
<comment type="similarity">
    <text evidence="3 15">Belongs to the CDP-alcohol phosphatidyltransferase class-I family.</text>
</comment>
<keyword evidence="7 15" id="KW-0808">Transferase</keyword>
<evidence type="ECO:0000256" key="2">
    <source>
        <dbReference type="ARBA" id="ARBA00004127"/>
    </source>
</evidence>
<protein>
    <recommendedName>
        <fullName evidence="5">CDP-diacylglycerol--serine O-phosphatidyltransferase</fullName>
        <ecNumber evidence="4">2.7.8.8</ecNumber>
    </recommendedName>
    <alternativeName>
        <fullName evidence="14">Phosphatidylserine synthase</fullName>
    </alternativeName>
</protein>
<evidence type="ECO:0000256" key="8">
    <source>
        <dbReference type="ARBA" id="ARBA00022692"/>
    </source>
</evidence>
<evidence type="ECO:0000256" key="7">
    <source>
        <dbReference type="ARBA" id="ARBA00022679"/>
    </source>
</evidence>
<evidence type="ECO:0000256" key="6">
    <source>
        <dbReference type="ARBA" id="ARBA00022516"/>
    </source>
</evidence>
<proteinExistence type="inferred from homology"/>
<feature type="transmembrane region" description="Helical" evidence="16">
    <location>
        <begin position="126"/>
        <end position="147"/>
    </location>
</feature>
<keyword evidence="9 16" id="KW-1133">Transmembrane helix</keyword>
<dbReference type="InterPro" id="IPR050324">
    <property type="entry name" value="CDP-alcohol_PTase-I"/>
</dbReference>
<feature type="transmembrane region" description="Helical" evidence="16">
    <location>
        <begin position="153"/>
        <end position="172"/>
    </location>
</feature>
<reference evidence="17 18" key="1">
    <citation type="journal article" date="2016" name="Nat. Commun.">
        <title>Thousands of microbial genomes shed light on interconnected biogeochemical processes in an aquifer system.</title>
        <authorList>
            <person name="Anantharaman K."/>
            <person name="Brown C.T."/>
            <person name="Hug L.A."/>
            <person name="Sharon I."/>
            <person name="Castelle C.J."/>
            <person name="Probst A.J."/>
            <person name="Thomas B.C."/>
            <person name="Singh A."/>
            <person name="Wilkins M.J."/>
            <person name="Karaoz U."/>
            <person name="Brodie E.L."/>
            <person name="Williams K.H."/>
            <person name="Hubbard S.S."/>
            <person name="Banfield J.F."/>
        </authorList>
    </citation>
    <scope>NUCLEOTIDE SEQUENCE [LARGE SCALE GENOMIC DNA]</scope>
</reference>